<feature type="transmembrane region" description="Helical" evidence="1">
    <location>
        <begin position="53"/>
        <end position="72"/>
    </location>
</feature>
<dbReference type="EMBL" id="AWWV01011106">
    <property type="protein sequence ID" value="OMO74445.1"/>
    <property type="molecule type" value="Genomic_DNA"/>
</dbReference>
<dbReference type="STRING" id="210143.A0A1R3HVQ2"/>
<gene>
    <name evidence="2" type="ORF">CCACVL1_16711</name>
</gene>
<evidence type="ECO:0000256" key="1">
    <source>
        <dbReference type="SAM" id="Phobius"/>
    </source>
</evidence>
<dbReference type="PANTHER" id="PTHR33306:SF7">
    <property type="entry name" value="EXPRESSED PROTEIN"/>
    <property type="match status" value="1"/>
</dbReference>
<dbReference type="Proteomes" id="UP000188268">
    <property type="component" value="Unassembled WGS sequence"/>
</dbReference>
<keyword evidence="1" id="KW-0812">Transmembrane</keyword>
<proteinExistence type="predicted"/>
<reference evidence="2 3" key="1">
    <citation type="submission" date="2013-09" db="EMBL/GenBank/DDBJ databases">
        <title>Corchorus capsularis genome sequencing.</title>
        <authorList>
            <person name="Alam M."/>
            <person name="Haque M.S."/>
            <person name="Islam M.S."/>
            <person name="Emdad E.M."/>
            <person name="Islam M.M."/>
            <person name="Ahmed B."/>
            <person name="Halim A."/>
            <person name="Hossen Q.M.M."/>
            <person name="Hossain M.Z."/>
            <person name="Ahmed R."/>
            <person name="Khan M.M."/>
            <person name="Islam R."/>
            <person name="Rashid M.M."/>
            <person name="Khan S.A."/>
            <person name="Rahman M.S."/>
            <person name="Alam M."/>
        </authorList>
    </citation>
    <scope>NUCLEOTIDE SEQUENCE [LARGE SCALE GENOMIC DNA]</scope>
    <source>
        <strain evidence="3">cv. CVL-1</strain>
        <tissue evidence="2">Whole seedling</tissue>
    </source>
</reference>
<protein>
    <recommendedName>
        <fullName evidence="4">Transmembrane protein</fullName>
    </recommendedName>
</protein>
<keyword evidence="1" id="KW-0472">Membrane</keyword>
<dbReference type="OrthoDB" id="1921056at2759"/>
<keyword evidence="3" id="KW-1185">Reference proteome</keyword>
<comment type="caution">
    <text evidence="2">The sequence shown here is derived from an EMBL/GenBank/DDBJ whole genome shotgun (WGS) entry which is preliminary data.</text>
</comment>
<feature type="transmembrane region" description="Helical" evidence="1">
    <location>
        <begin position="101"/>
        <end position="119"/>
    </location>
</feature>
<evidence type="ECO:0000313" key="2">
    <source>
        <dbReference type="EMBL" id="OMO74445.1"/>
    </source>
</evidence>
<organism evidence="2 3">
    <name type="scientific">Corchorus capsularis</name>
    <name type="common">Jute</name>
    <dbReference type="NCBI Taxonomy" id="210143"/>
    <lineage>
        <taxon>Eukaryota</taxon>
        <taxon>Viridiplantae</taxon>
        <taxon>Streptophyta</taxon>
        <taxon>Embryophyta</taxon>
        <taxon>Tracheophyta</taxon>
        <taxon>Spermatophyta</taxon>
        <taxon>Magnoliopsida</taxon>
        <taxon>eudicotyledons</taxon>
        <taxon>Gunneridae</taxon>
        <taxon>Pentapetalae</taxon>
        <taxon>rosids</taxon>
        <taxon>malvids</taxon>
        <taxon>Malvales</taxon>
        <taxon>Malvaceae</taxon>
        <taxon>Grewioideae</taxon>
        <taxon>Apeibeae</taxon>
        <taxon>Corchorus</taxon>
    </lineage>
</organism>
<accession>A0A1R3HVQ2</accession>
<keyword evidence="1" id="KW-1133">Transmembrane helix</keyword>
<feature type="transmembrane region" description="Helical" evidence="1">
    <location>
        <begin position="20"/>
        <end position="41"/>
    </location>
</feature>
<evidence type="ECO:0000313" key="3">
    <source>
        <dbReference type="Proteomes" id="UP000188268"/>
    </source>
</evidence>
<name>A0A1R3HVQ2_COCAP</name>
<evidence type="ECO:0008006" key="4">
    <source>
        <dbReference type="Google" id="ProtNLM"/>
    </source>
</evidence>
<dbReference type="AlphaFoldDB" id="A0A1R3HVQ2"/>
<dbReference type="PANTHER" id="PTHR33306">
    <property type="entry name" value="EXPRESSED PROTEIN-RELATED-RELATED"/>
    <property type="match status" value="1"/>
</dbReference>
<sequence length="129" mass="14996">MAYYRRRGDSIFDSFSLSPLPYPVLLILAVTSIFLVISWFLDYESVMETAEEQMSWVLFATPVVLILLARWLSTVETSDLLFGSSPWDRRRRTHHRPSEGSSPWAVAGFIVLLLIMVWFHSDIRESWLV</sequence>
<dbReference type="OMA" id="FHSDIRE"/>
<dbReference type="Gramene" id="OMO74445">
    <property type="protein sequence ID" value="OMO74445"/>
    <property type="gene ID" value="CCACVL1_16711"/>
</dbReference>